<evidence type="ECO:0000256" key="2">
    <source>
        <dbReference type="ARBA" id="ARBA00022840"/>
    </source>
</evidence>
<dbReference type="SUPFAM" id="SSF52540">
    <property type="entry name" value="P-loop containing nucleoside triphosphate hydrolases"/>
    <property type="match status" value="1"/>
</dbReference>
<dbReference type="GO" id="GO:0006355">
    <property type="term" value="P:regulation of DNA-templated transcription"/>
    <property type="evidence" value="ECO:0007669"/>
    <property type="project" value="InterPro"/>
</dbReference>
<dbReference type="OrthoDB" id="3796539at2"/>
<dbReference type="PROSITE" id="PS50043">
    <property type="entry name" value="HTH_LUXR_2"/>
    <property type="match status" value="1"/>
</dbReference>
<name>A0A1G6L8C2_9ACTN</name>
<dbReference type="Pfam" id="PF00196">
    <property type="entry name" value="GerE"/>
    <property type="match status" value="1"/>
</dbReference>
<gene>
    <name evidence="3" type="ORF">SAMN05421872_102154</name>
</gene>
<dbReference type="EMBL" id="FMZM01000002">
    <property type="protein sequence ID" value="SDC39494.1"/>
    <property type="molecule type" value="Genomic_DNA"/>
</dbReference>
<dbReference type="Proteomes" id="UP000199034">
    <property type="component" value="Unassembled WGS sequence"/>
</dbReference>
<dbReference type="InterPro" id="IPR041664">
    <property type="entry name" value="AAA_16"/>
</dbReference>
<dbReference type="Gene3D" id="1.10.10.10">
    <property type="entry name" value="Winged helix-like DNA-binding domain superfamily/Winged helix DNA-binding domain"/>
    <property type="match status" value="1"/>
</dbReference>
<evidence type="ECO:0000256" key="1">
    <source>
        <dbReference type="ARBA" id="ARBA00022741"/>
    </source>
</evidence>
<dbReference type="InterPro" id="IPR000792">
    <property type="entry name" value="Tscrpt_reg_LuxR_C"/>
</dbReference>
<keyword evidence="2" id="KW-0067">ATP-binding</keyword>
<dbReference type="RefSeq" id="WP_090851235.1">
    <property type="nucleotide sequence ID" value="NZ_FMZM01000002.1"/>
</dbReference>
<dbReference type="CDD" id="cd06170">
    <property type="entry name" value="LuxR_C_like"/>
    <property type="match status" value="1"/>
</dbReference>
<dbReference type="GO" id="GO:0003677">
    <property type="term" value="F:DNA binding"/>
    <property type="evidence" value="ECO:0007669"/>
    <property type="project" value="InterPro"/>
</dbReference>
<dbReference type="AlphaFoldDB" id="A0A1G6L8C2"/>
<dbReference type="InterPro" id="IPR036388">
    <property type="entry name" value="WH-like_DNA-bd_sf"/>
</dbReference>
<evidence type="ECO:0000313" key="3">
    <source>
        <dbReference type="EMBL" id="SDC39494.1"/>
    </source>
</evidence>
<sequence length="909" mass="97324">MSRVMGRPDLLGEVHDLLGQGLPVALHGPAGIGKSALLDILEAEAREEPSTLVLRASGAAAEHSLPFAALRDLVDQLPPGLLASLPDEARDRLATGLGGLDSSDEMRSSLCAVLHGLLDVVSRRGPVLVLLDDVQWLDPESACVLGYSRRRLPGRVRMVVAVGPDAGTGIDVTDLHALDVPPLDAPTMIELLGSHGLPAHVAQRVHAESGGVPALALALCGAIRERPTLLGGPSPLPASIERVLRDRVAALPDDLRETLVHAALLHRPTLRQLERAGRIAADDDVRRLVQAGVLVRTDGALRFTPTVLRSVTAELTPAHRRGELHRELAAVATTEAERIRHQALADPRPDHDLARELGVAAREAAEAGGREIAAELYLLAADRAPVELAEERVEWLASAIETAAPGNHVEIVQEALAEILEANASPAQTVRVRLALPELAGSPVTALDEVLTAALADAGDDDRLVAMVLLQRSRVALMESRPDAAAHGAQQAVTLLDRAGDVESSAVALTALAVSRRWTGGDHRGPIDRAVRLAESGTSGGSTGFVHTSPAYMAARFDFYDDRLDEAWAAYLAMLAQVERGAGMDQVHVLRCLVEVGARSGRCREALEYAARAARVGEEFALDLHTSWFIQALAELAGGDLSTARTLAERGVLASEERGDTRYLQRHLLLLGQARLRSGDAQGAREALTRIRSIERAHGIGDPTVNRWQPELVETLVRLGQLDDAEDLVAEARHGLDGRPGTEGVSAQLDRAEAELLNARGDADGALLLLDRAAKVFADVGLRIELGRALVSRAHLERRRRRAAASRAALEEARNLFVSLHARSWADQVGAELEPTRADVSDDPALDQLTDTEARIARAVAQGASNREIAERVYVSVKTVEATLTRIYRKLDVRSRTQLAALLVPAPPE</sequence>
<dbReference type="SUPFAM" id="SSF48452">
    <property type="entry name" value="TPR-like"/>
    <property type="match status" value="1"/>
</dbReference>
<dbReference type="GO" id="GO:0005737">
    <property type="term" value="C:cytoplasm"/>
    <property type="evidence" value="ECO:0007669"/>
    <property type="project" value="TreeGrafter"/>
</dbReference>
<dbReference type="PANTHER" id="PTHR16305:SF35">
    <property type="entry name" value="TRANSCRIPTIONAL ACTIVATOR DOMAIN"/>
    <property type="match status" value="1"/>
</dbReference>
<dbReference type="InterPro" id="IPR016032">
    <property type="entry name" value="Sig_transdc_resp-reg_C-effctor"/>
</dbReference>
<dbReference type="PANTHER" id="PTHR16305">
    <property type="entry name" value="TESTICULAR SOLUBLE ADENYLYL CYCLASE"/>
    <property type="match status" value="1"/>
</dbReference>
<proteinExistence type="predicted"/>
<keyword evidence="4" id="KW-1185">Reference proteome</keyword>
<keyword evidence="1" id="KW-0547">Nucleotide-binding</keyword>
<evidence type="ECO:0000313" key="4">
    <source>
        <dbReference type="Proteomes" id="UP000199034"/>
    </source>
</evidence>
<protein>
    <submittedName>
        <fullName evidence="3">Regulatory protein, luxR family</fullName>
    </submittedName>
</protein>
<dbReference type="STRING" id="1045774.SAMN05421872_102154"/>
<dbReference type="InterPro" id="IPR011990">
    <property type="entry name" value="TPR-like_helical_dom_sf"/>
</dbReference>
<reference evidence="3 4" key="1">
    <citation type="submission" date="2016-10" db="EMBL/GenBank/DDBJ databases">
        <authorList>
            <person name="de Groot N.N."/>
        </authorList>
    </citation>
    <scope>NUCLEOTIDE SEQUENCE [LARGE SCALE GENOMIC DNA]</scope>
    <source>
        <strain evidence="3 4">CGMCC 4.6858</strain>
    </source>
</reference>
<dbReference type="Gene3D" id="3.40.50.300">
    <property type="entry name" value="P-loop containing nucleotide triphosphate hydrolases"/>
    <property type="match status" value="1"/>
</dbReference>
<accession>A0A1G6L8C2</accession>
<dbReference type="PRINTS" id="PR00038">
    <property type="entry name" value="HTHLUXR"/>
</dbReference>
<organism evidence="3 4">
    <name type="scientific">Nocardioides lianchengensis</name>
    <dbReference type="NCBI Taxonomy" id="1045774"/>
    <lineage>
        <taxon>Bacteria</taxon>
        <taxon>Bacillati</taxon>
        <taxon>Actinomycetota</taxon>
        <taxon>Actinomycetes</taxon>
        <taxon>Propionibacteriales</taxon>
        <taxon>Nocardioidaceae</taxon>
        <taxon>Nocardioides</taxon>
    </lineage>
</organism>
<dbReference type="SMART" id="SM00421">
    <property type="entry name" value="HTH_LUXR"/>
    <property type="match status" value="1"/>
</dbReference>
<dbReference type="InterPro" id="IPR027417">
    <property type="entry name" value="P-loop_NTPase"/>
</dbReference>
<dbReference type="GO" id="GO:0004016">
    <property type="term" value="F:adenylate cyclase activity"/>
    <property type="evidence" value="ECO:0007669"/>
    <property type="project" value="TreeGrafter"/>
</dbReference>
<dbReference type="Pfam" id="PF13191">
    <property type="entry name" value="AAA_16"/>
    <property type="match status" value="1"/>
</dbReference>
<dbReference type="Gene3D" id="1.25.40.10">
    <property type="entry name" value="Tetratricopeptide repeat domain"/>
    <property type="match status" value="1"/>
</dbReference>
<dbReference type="GO" id="GO:0005524">
    <property type="term" value="F:ATP binding"/>
    <property type="evidence" value="ECO:0007669"/>
    <property type="project" value="UniProtKB-KW"/>
</dbReference>
<dbReference type="SUPFAM" id="SSF46894">
    <property type="entry name" value="C-terminal effector domain of the bipartite response regulators"/>
    <property type="match status" value="1"/>
</dbReference>